<keyword evidence="2" id="KW-1185">Reference proteome</keyword>
<gene>
    <name evidence="1" type="ORF">GCM10010470_47510</name>
</gene>
<organism evidence="1 2">
    <name type="scientific">Saccharopolyspora taberi</name>
    <dbReference type="NCBI Taxonomy" id="60895"/>
    <lineage>
        <taxon>Bacteria</taxon>
        <taxon>Bacillati</taxon>
        <taxon>Actinomycetota</taxon>
        <taxon>Actinomycetes</taxon>
        <taxon>Pseudonocardiales</taxon>
        <taxon>Pseudonocardiaceae</taxon>
        <taxon>Saccharopolyspora</taxon>
    </lineage>
</organism>
<sequence length="157" mass="17046">MEATAEQAQWFQIRPGLVVESLRIAHCEMPTSEDDVVQAWCWLRFRPADVEETTDPTNPLAPGKARPCSPCGACLLRLMAAAAAENKNVQPAISAEDPQMAVLVRKAQWLLDDAASYLPLGRGTARDRDVLVTTLDELVTRVREGGRPGLPNGQAVG</sequence>
<accession>A0ABN3VHV1</accession>
<dbReference type="Proteomes" id="UP001500979">
    <property type="component" value="Unassembled WGS sequence"/>
</dbReference>
<proteinExistence type="predicted"/>
<reference evidence="1 2" key="1">
    <citation type="journal article" date="2019" name="Int. J. Syst. Evol. Microbiol.">
        <title>The Global Catalogue of Microorganisms (GCM) 10K type strain sequencing project: providing services to taxonomists for standard genome sequencing and annotation.</title>
        <authorList>
            <consortium name="The Broad Institute Genomics Platform"/>
            <consortium name="The Broad Institute Genome Sequencing Center for Infectious Disease"/>
            <person name="Wu L."/>
            <person name="Ma J."/>
        </authorList>
    </citation>
    <scope>NUCLEOTIDE SEQUENCE [LARGE SCALE GENOMIC DNA]</scope>
    <source>
        <strain evidence="1 2">JCM 9383</strain>
    </source>
</reference>
<name>A0ABN3VHV1_9PSEU</name>
<protein>
    <submittedName>
        <fullName evidence="1">Uncharacterized protein</fullName>
    </submittedName>
</protein>
<dbReference type="EMBL" id="BAAAUX010000019">
    <property type="protein sequence ID" value="GAA2806747.1"/>
    <property type="molecule type" value="Genomic_DNA"/>
</dbReference>
<comment type="caution">
    <text evidence="1">The sequence shown here is derived from an EMBL/GenBank/DDBJ whole genome shotgun (WGS) entry which is preliminary data.</text>
</comment>
<evidence type="ECO:0000313" key="2">
    <source>
        <dbReference type="Proteomes" id="UP001500979"/>
    </source>
</evidence>
<evidence type="ECO:0000313" key="1">
    <source>
        <dbReference type="EMBL" id="GAA2806747.1"/>
    </source>
</evidence>